<reference evidence="3 4" key="2">
    <citation type="journal article" date="2002" name="Nature">
        <title>Complete genome sequence of the model actinomycete Streptomyces coelicolor A3(2).</title>
        <authorList>
            <person name="Bentley S.D."/>
            <person name="Chater K.F."/>
            <person name="Cerdeno-Tarraga A.M."/>
            <person name="Challis G.L."/>
            <person name="Thomson N.R."/>
            <person name="James K.D."/>
            <person name="Harris D.E."/>
            <person name="Quail M.A."/>
            <person name="Kieser H."/>
            <person name="Harper D."/>
            <person name="Bateman A."/>
            <person name="Brown S."/>
            <person name="Chandra G."/>
            <person name="Chen C.W."/>
            <person name="Collins M."/>
            <person name="Cronin A."/>
            <person name="Fraser A."/>
            <person name="Goble A."/>
            <person name="Hidalgo J."/>
            <person name="Hornsby T."/>
            <person name="Howarth S."/>
            <person name="Huang C.H."/>
            <person name="Kieser T."/>
            <person name="Larke L."/>
            <person name="Murphy L."/>
            <person name="Oliver K."/>
            <person name="O'Neil S."/>
            <person name="Rabbinowitsch E."/>
            <person name="Rajandream M.A."/>
            <person name="Rutherford K."/>
            <person name="Rutter S."/>
            <person name="Seeger K."/>
            <person name="Saunders D."/>
            <person name="Sharp S."/>
            <person name="Squares R."/>
            <person name="Squares S."/>
            <person name="Taylor K."/>
            <person name="Warren T."/>
            <person name="Wietzorrek A."/>
            <person name="Woodward J."/>
            <person name="Barrell B.G."/>
            <person name="Parkhill J."/>
            <person name="Hopwood D.A."/>
        </authorList>
    </citation>
    <scope>NUCLEOTIDE SEQUENCE [LARGE SCALE GENOMIC DNA]</scope>
    <source>
        <strain evidence="4">ATCC BAA-471 / A3(2) / M145</strain>
    </source>
</reference>
<protein>
    <recommendedName>
        <fullName evidence="2">AB hydrolase-1 domain-containing protein</fullName>
    </recommendedName>
</protein>
<feature type="domain" description="AB hydrolase-1" evidence="2">
    <location>
        <begin position="22"/>
        <end position="225"/>
    </location>
</feature>
<dbReference type="PANTHER" id="PTHR43433">
    <property type="entry name" value="HYDROLASE, ALPHA/BETA FOLD FAMILY PROTEIN"/>
    <property type="match status" value="1"/>
</dbReference>
<dbReference type="PIR" id="T35805">
    <property type="entry name" value="T35805"/>
</dbReference>
<name>Q8CJR2_STRCO</name>
<dbReference type="InterPro" id="IPR000073">
    <property type="entry name" value="AB_hydrolase_1"/>
</dbReference>
<dbReference type="InterPro" id="IPR029058">
    <property type="entry name" value="AB_hydrolase_fold"/>
</dbReference>
<evidence type="ECO:0000313" key="3">
    <source>
        <dbReference type="EMBL" id="CAD55355.1"/>
    </source>
</evidence>
<dbReference type="KEGG" id="sco:SCO5489"/>
<evidence type="ECO:0000259" key="2">
    <source>
        <dbReference type="Pfam" id="PF12697"/>
    </source>
</evidence>
<dbReference type="STRING" id="100226.gene:17763141"/>
<gene>
    <name evidence="3" type="ordered locus">SCO5489</name>
    <name evidence="3" type="ORF">SC8D9.01c</name>
</gene>
<organism evidence="3 4">
    <name type="scientific">Streptomyces coelicolor (strain ATCC BAA-471 / A3(2) / M145)</name>
    <dbReference type="NCBI Taxonomy" id="100226"/>
    <lineage>
        <taxon>Bacteria</taxon>
        <taxon>Bacillati</taxon>
        <taxon>Actinomycetota</taxon>
        <taxon>Actinomycetes</taxon>
        <taxon>Kitasatosporales</taxon>
        <taxon>Streptomycetaceae</taxon>
        <taxon>Streptomyces</taxon>
        <taxon>Streptomyces albidoflavus group</taxon>
    </lineage>
</organism>
<dbReference type="Pfam" id="PF12697">
    <property type="entry name" value="Abhydrolase_6"/>
    <property type="match status" value="1"/>
</dbReference>
<feature type="compositionally biased region" description="Basic residues" evidence="1">
    <location>
        <begin position="259"/>
        <end position="279"/>
    </location>
</feature>
<feature type="compositionally biased region" description="Gly residues" evidence="1">
    <location>
        <begin position="137"/>
        <end position="149"/>
    </location>
</feature>
<feature type="region of interest" description="Disordered" evidence="1">
    <location>
        <begin position="135"/>
        <end position="312"/>
    </location>
</feature>
<dbReference type="InParanoid" id="Q8CJR2"/>
<dbReference type="SUPFAM" id="SSF53474">
    <property type="entry name" value="alpha/beta-Hydrolases"/>
    <property type="match status" value="1"/>
</dbReference>
<evidence type="ECO:0000256" key="1">
    <source>
        <dbReference type="SAM" id="MobiDB-lite"/>
    </source>
</evidence>
<dbReference type="eggNOG" id="COG0596">
    <property type="taxonomic scope" value="Bacteria"/>
</dbReference>
<dbReference type="Gene3D" id="3.40.50.1820">
    <property type="entry name" value="alpha/beta hydrolase"/>
    <property type="match status" value="1"/>
</dbReference>
<proteinExistence type="predicted"/>
<keyword evidence="4" id="KW-1185">Reference proteome</keyword>
<feature type="compositionally biased region" description="Gly residues" evidence="1">
    <location>
        <begin position="243"/>
        <end position="252"/>
    </location>
</feature>
<dbReference type="PaxDb" id="100226-SCO5489"/>
<dbReference type="EMBL" id="AL645882">
    <property type="protein sequence ID" value="CAD55355.1"/>
    <property type="molecule type" value="Genomic_DNA"/>
</dbReference>
<accession>Q8CJR2</accession>
<dbReference type="EMBL" id="AL939123">
    <property type="protein sequence ID" value="CAD55355.1"/>
    <property type="molecule type" value="Genomic_DNA"/>
</dbReference>
<dbReference type="OrthoDB" id="63519at2"/>
<dbReference type="HOGENOM" id="CLU_891139_0_0_11"/>
<dbReference type="InterPro" id="IPR050471">
    <property type="entry name" value="AB_hydrolase"/>
</dbReference>
<dbReference type="PANTHER" id="PTHR43433:SF5">
    <property type="entry name" value="AB HYDROLASE-1 DOMAIN-CONTAINING PROTEIN"/>
    <property type="match status" value="1"/>
</dbReference>
<reference evidence="3 4" key="1">
    <citation type="journal article" date="1996" name="Mol. Microbiol.">
        <title>A set of ordered cosmids and a detailed genetic and physical map for the 8 Mb Streptomyces coelicolor A3(2) chromosome.</title>
        <authorList>
            <person name="Redenbach M."/>
            <person name="Kieser H.M."/>
            <person name="Denapaite D."/>
            <person name="Eichner A."/>
            <person name="Cullum J."/>
            <person name="Kinashi H."/>
            <person name="Hopwood D.A."/>
        </authorList>
    </citation>
    <scope>NUCLEOTIDE SEQUENCE [LARGE SCALE GENOMIC DNA]</scope>
    <source>
        <strain evidence="4">ATCC BAA-471 / A3(2) / M145</strain>
    </source>
</reference>
<feature type="compositionally biased region" description="Basic residues" evidence="1">
    <location>
        <begin position="294"/>
        <end position="312"/>
    </location>
</feature>
<dbReference type="Proteomes" id="UP000001973">
    <property type="component" value="Chromosome"/>
</dbReference>
<dbReference type="AlphaFoldDB" id="Q8CJR2"/>
<sequence length="312" mass="32509">MTTVSRDGTRIAYERSGQGPAVVLVSGAMSTGATTAPLAAELSGRFDVTVYDRRGRGESGDTAPYAVEREIEDLAALIEALGGEASLYGMSSGGALVLRAAASGLPVRRVAVYEVPYAMDDAAVRAAAQYTDRAAGRGAGAGPARGRGGAVPPPHGAGRGDDPGRPAVPHVGRDGVGGAEPRVRRRRAGRRPGAPLRDRRDHRAAAGPRGRRERRVVARGGPGDRGGGSRRQVRHRGPADPHGGAGRTGAGARGVPRGLSRRLRGRPLRPGGRLRRLRPSRASSTRWSPSPPHACRRTARSPGRGRRPGPAR</sequence>
<dbReference type="GO" id="GO:0003824">
    <property type="term" value="F:catalytic activity"/>
    <property type="evidence" value="ECO:0007669"/>
    <property type="project" value="UniProtKB-ARBA"/>
</dbReference>
<evidence type="ECO:0000313" key="4">
    <source>
        <dbReference type="Proteomes" id="UP000001973"/>
    </source>
</evidence>